<organism evidence="1 2">
    <name type="scientific">Roseicella frigidaeris</name>
    <dbReference type="NCBI Taxonomy" id="2230885"/>
    <lineage>
        <taxon>Bacteria</taxon>
        <taxon>Pseudomonadati</taxon>
        <taxon>Pseudomonadota</taxon>
        <taxon>Alphaproteobacteria</taxon>
        <taxon>Acetobacterales</taxon>
        <taxon>Roseomonadaceae</taxon>
        <taxon>Roseicella</taxon>
    </lineage>
</organism>
<accession>A0A327M7S4</accession>
<dbReference type="EMBL" id="QLIX01000006">
    <property type="protein sequence ID" value="RAI58990.1"/>
    <property type="molecule type" value="Genomic_DNA"/>
</dbReference>
<evidence type="ECO:0000313" key="1">
    <source>
        <dbReference type="EMBL" id="RAI58990.1"/>
    </source>
</evidence>
<keyword evidence="2" id="KW-1185">Reference proteome</keyword>
<reference evidence="2" key="1">
    <citation type="submission" date="2018-06" db="EMBL/GenBank/DDBJ databases">
        <authorList>
            <person name="Khan S.A."/>
        </authorList>
    </citation>
    <scope>NUCLEOTIDE SEQUENCE [LARGE SCALE GENOMIC DNA]</scope>
    <source>
        <strain evidence="2">DB-1506</strain>
    </source>
</reference>
<comment type="caution">
    <text evidence="1">The sequence shown here is derived from an EMBL/GenBank/DDBJ whole genome shotgun (WGS) entry which is preliminary data.</text>
</comment>
<evidence type="ECO:0000313" key="2">
    <source>
        <dbReference type="Proteomes" id="UP000249065"/>
    </source>
</evidence>
<protein>
    <submittedName>
        <fullName evidence="1">Uncharacterized protein</fullName>
    </submittedName>
</protein>
<gene>
    <name evidence="1" type="ORF">DOO78_10620</name>
</gene>
<dbReference type="AlphaFoldDB" id="A0A327M7S4"/>
<dbReference type="Proteomes" id="UP000249065">
    <property type="component" value="Unassembled WGS sequence"/>
</dbReference>
<proteinExistence type="predicted"/>
<sequence>MRRGFLGLLGGLAVQAPAMGQSLAEAAAALPAEIAGWQRGAVLDFDARFAGAGLGAAIEYRPLAGGAGVATVYLYDRGRGDPPVDEIRQAVDEVAALGPIRHFALAGRGRESLVAGPEGGPGLRCEALLLAFETGQRADSYVCLGRVGEHRLKLRMTLPAAAPGWSDGMLASFGRTLLAATRTAAPPVAKPGAAR</sequence>
<name>A0A327M7S4_9PROT</name>
<dbReference type="RefSeq" id="WP_111469742.1">
    <property type="nucleotide sequence ID" value="NZ_QLIX01000006.1"/>
</dbReference>
<dbReference type="OrthoDB" id="7269961at2"/>